<protein>
    <recommendedName>
        <fullName evidence="5">Bacterial type II secretion system protein E domain-containing protein</fullName>
    </recommendedName>
</protein>
<reference evidence="6 7" key="1">
    <citation type="submission" date="2017-09" db="EMBL/GenBank/DDBJ databases">
        <title>Depth-based differentiation of microbial function through sediment-hosted aquifers and enrichment of novel symbionts in the deep terrestrial subsurface.</title>
        <authorList>
            <person name="Probst A.J."/>
            <person name="Ladd B."/>
            <person name="Jarett J.K."/>
            <person name="Geller-Mcgrath D.E."/>
            <person name="Sieber C.M."/>
            <person name="Emerson J.B."/>
            <person name="Anantharaman K."/>
            <person name="Thomas B.C."/>
            <person name="Malmstrom R."/>
            <person name="Stieglmeier M."/>
            <person name="Klingl A."/>
            <person name="Woyke T."/>
            <person name="Ryan C.M."/>
            <person name="Banfield J.F."/>
        </authorList>
    </citation>
    <scope>NUCLEOTIDE SEQUENCE [LARGE SCALE GENOMIC DNA]</scope>
    <source>
        <strain evidence="6">CG22_combo_CG10-13_8_21_14_all_47_17</strain>
    </source>
</reference>
<accession>A0A2H0BSM2</accession>
<dbReference type="SMART" id="SM00382">
    <property type="entry name" value="AAA"/>
    <property type="match status" value="1"/>
</dbReference>
<dbReference type="Pfam" id="PF05157">
    <property type="entry name" value="MshEN"/>
    <property type="match status" value="1"/>
</dbReference>
<comment type="caution">
    <text evidence="6">The sequence shown here is derived from an EMBL/GenBank/DDBJ whole genome shotgun (WGS) entry which is preliminary data.</text>
</comment>
<dbReference type="InterPro" id="IPR037257">
    <property type="entry name" value="T2SS_E_N_sf"/>
</dbReference>
<keyword evidence="2" id="KW-0547">Nucleotide-binding</keyword>
<dbReference type="Pfam" id="PF00437">
    <property type="entry name" value="T2SSE"/>
    <property type="match status" value="1"/>
</dbReference>
<comment type="similarity">
    <text evidence="1">Belongs to the GSP E family.</text>
</comment>
<feature type="region of interest" description="Disordered" evidence="4">
    <location>
        <begin position="598"/>
        <end position="620"/>
    </location>
</feature>
<dbReference type="PANTHER" id="PTHR30258:SF1">
    <property type="entry name" value="PROTEIN TRANSPORT PROTEIN HOFB HOMOLOG"/>
    <property type="match status" value="1"/>
</dbReference>
<gene>
    <name evidence="6" type="ORF">COX00_01775</name>
</gene>
<dbReference type="GO" id="GO:0005524">
    <property type="term" value="F:ATP binding"/>
    <property type="evidence" value="ECO:0007669"/>
    <property type="project" value="UniProtKB-KW"/>
</dbReference>
<dbReference type="PANTHER" id="PTHR30258">
    <property type="entry name" value="TYPE II SECRETION SYSTEM PROTEIN GSPE-RELATED"/>
    <property type="match status" value="1"/>
</dbReference>
<evidence type="ECO:0000313" key="7">
    <source>
        <dbReference type="Proteomes" id="UP000231581"/>
    </source>
</evidence>
<dbReference type="Proteomes" id="UP000231581">
    <property type="component" value="Unassembled WGS sequence"/>
</dbReference>
<dbReference type="PROSITE" id="PS00662">
    <property type="entry name" value="T2SP_E"/>
    <property type="match status" value="1"/>
</dbReference>
<feature type="domain" description="Bacterial type II secretion system protein E" evidence="5">
    <location>
        <begin position="398"/>
        <end position="412"/>
    </location>
</feature>
<dbReference type="InterPro" id="IPR003593">
    <property type="entry name" value="AAA+_ATPase"/>
</dbReference>
<dbReference type="AlphaFoldDB" id="A0A2H0BSM2"/>
<dbReference type="SUPFAM" id="SSF52540">
    <property type="entry name" value="P-loop containing nucleoside triphosphate hydrolases"/>
    <property type="match status" value="1"/>
</dbReference>
<feature type="compositionally biased region" description="Low complexity" evidence="4">
    <location>
        <begin position="15"/>
        <end position="44"/>
    </location>
</feature>
<keyword evidence="3" id="KW-0067">ATP-binding</keyword>
<dbReference type="GO" id="GO:0016887">
    <property type="term" value="F:ATP hydrolysis activity"/>
    <property type="evidence" value="ECO:0007669"/>
    <property type="project" value="TreeGrafter"/>
</dbReference>
<dbReference type="EMBL" id="PCSZ01000039">
    <property type="protein sequence ID" value="PIP60672.1"/>
    <property type="molecule type" value="Genomic_DNA"/>
</dbReference>
<evidence type="ECO:0000256" key="3">
    <source>
        <dbReference type="ARBA" id="ARBA00022840"/>
    </source>
</evidence>
<dbReference type="InterPro" id="IPR007831">
    <property type="entry name" value="T2SS_GspE_N"/>
</dbReference>
<dbReference type="SUPFAM" id="SSF160246">
    <property type="entry name" value="EspE N-terminal domain-like"/>
    <property type="match status" value="1"/>
</dbReference>
<dbReference type="GO" id="GO:0005886">
    <property type="term" value="C:plasma membrane"/>
    <property type="evidence" value="ECO:0007669"/>
    <property type="project" value="TreeGrafter"/>
</dbReference>
<evidence type="ECO:0000256" key="4">
    <source>
        <dbReference type="SAM" id="MobiDB-lite"/>
    </source>
</evidence>
<dbReference type="InterPro" id="IPR001482">
    <property type="entry name" value="T2SS/T4SS_dom"/>
</dbReference>
<organism evidence="6 7">
    <name type="scientific">Candidatus Uhrbacteria bacterium CG22_combo_CG10-13_8_21_14_all_47_17</name>
    <dbReference type="NCBI Taxonomy" id="1975041"/>
    <lineage>
        <taxon>Bacteria</taxon>
        <taxon>Candidatus Uhriibacteriota</taxon>
    </lineage>
</organism>
<dbReference type="Gene3D" id="3.30.450.90">
    <property type="match status" value="1"/>
</dbReference>
<feature type="region of interest" description="Disordered" evidence="4">
    <location>
        <begin position="1"/>
        <end position="50"/>
    </location>
</feature>
<dbReference type="InterPro" id="IPR027417">
    <property type="entry name" value="P-loop_NTPase"/>
</dbReference>
<evidence type="ECO:0000256" key="1">
    <source>
        <dbReference type="ARBA" id="ARBA00006611"/>
    </source>
</evidence>
<evidence type="ECO:0000313" key="6">
    <source>
        <dbReference type="EMBL" id="PIP60672.1"/>
    </source>
</evidence>
<proteinExistence type="inferred from homology"/>
<dbReference type="Gene3D" id="3.40.50.300">
    <property type="entry name" value="P-loop containing nucleotide triphosphate hydrolases"/>
    <property type="match status" value="1"/>
</dbReference>
<name>A0A2H0BSM2_9BACT</name>
<sequence length="620" mass="68196">MPPKTSSIEDLLKKAQSAQPGTSSSSPAPTEPTSAAPAPKTTASGQQKKLEEKMSEINLQEKEQIVQEKAANLGIPYIALRGFPIAPEALSLIPRETAEELQVIVFFSTGGEIRLGTTDATDEVKALAKKIEKEHHAHVVTYLVSEDSYTTALKLYDKLPTPKEVSYGYHIEKEDLERYAKEISNYADLQKKITEVNTTDIITLMIGAAIKSDASDIHVEAEEKDVKIRFRIDGVLRNAATLPKTAWKQMIARLKLLAGAKINVDSVPQDGRISIYLTNEKLDIRASFLPTAFGESVVMRLLRPKAIALEFEQLGIRGTALERLQAEIEKPNGMIITTGPTGSGKTTTLYAILKRLNRPEVKIITLEDPVEYKLQGINQSQIEHSKHYDFAQGLRSILRQDPDIVMVGEIRDIETAEIAIQASLTGHLVLSTIHTNSAAGAIPRFLSMGVKSFLLAPSLNAIIGQRLVRRLIPEMSRPATLTASQEQQVKNILSTIPKNSGYTVDMKNLKFMEPDPEKLTKTNDGFKGRVGIYEIFTMTPAIEDIILSKTDVSEYKILELAREDGMITMAQDGILKALDGLTSVQEVLHVANVDSTILESATGEKEPPSPEEESPEKNPA</sequence>
<dbReference type="CDD" id="cd01129">
    <property type="entry name" value="PulE-GspE-like"/>
    <property type="match status" value="1"/>
</dbReference>
<evidence type="ECO:0000256" key="2">
    <source>
        <dbReference type="ARBA" id="ARBA00022741"/>
    </source>
</evidence>
<evidence type="ECO:0000259" key="5">
    <source>
        <dbReference type="PROSITE" id="PS00662"/>
    </source>
</evidence>